<dbReference type="PROSITE" id="PS00720">
    <property type="entry name" value="RASGEF"/>
    <property type="match status" value="1"/>
</dbReference>
<dbReference type="SMART" id="SM00229">
    <property type="entry name" value="RasGEFN"/>
    <property type="match status" value="1"/>
</dbReference>
<protein>
    <submittedName>
        <fullName evidence="8">Guanine nucleotide exchange factor</fullName>
    </submittedName>
</protein>
<keyword evidence="1 2" id="KW-0344">Guanine-nucleotide releasing factor</keyword>
<evidence type="ECO:0000259" key="7">
    <source>
        <dbReference type="PROSITE" id="PS50245"/>
    </source>
</evidence>
<evidence type="ECO:0000256" key="3">
    <source>
        <dbReference type="SAM" id="Coils"/>
    </source>
</evidence>
<evidence type="ECO:0000256" key="1">
    <source>
        <dbReference type="ARBA" id="ARBA00022658"/>
    </source>
</evidence>
<dbReference type="InterPro" id="IPR036859">
    <property type="entry name" value="CAP-Gly_dom_sf"/>
</dbReference>
<dbReference type="PROSITE" id="PS50245">
    <property type="entry name" value="CAP_GLY_2"/>
    <property type="match status" value="1"/>
</dbReference>
<dbReference type="SMART" id="SM01052">
    <property type="entry name" value="CAP_GLY"/>
    <property type="match status" value="1"/>
</dbReference>
<dbReference type="Gene3D" id="1.20.870.10">
    <property type="entry name" value="Son of sevenless (SoS) protein Chain: S domain 1"/>
    <property type="match status" value="1"/>
</dbReference>
<feature type="compositionally biased region" description="Polar residues" evidence="4">
    <location>
        <begin position="432"/>
        <end position="441"/>
    </location>
</feature>
<dbReference type="PROSITE" id="PS50009">
    <property type="entry name" value="RASGEF_CAT"/>
    <property type="match status" value="1"/>
</dbReference>
<accession>A0ABQ8YLB3</accession>
<evidence type="ECO:0000313" key="9">
    <source>
        <dbReference type="Proteomes" id="UP001150062"/>
    </source>
</evidence>
<dbReference type="InterPro" id="IPR023578">
    <property type="entry name" value="Ras_GEF_dom_sf"/>
</dbReference>
<feature type="domain" description="CAP-Gly" evidence="7">
    <location>
        <begin position="23"/>
        <end position="65"/>
    </location>
</feature>
<evidence type="ECO:0000313" key="8">
    <source>
        <dbReference type="EMBL" id="KAJ6245260.1"/>
    </source>
</evidence>
<dbReference type="SUPFAM" id="SSF74924">
    <property type="entry name" value="Cap-Gly domain"/>
    <property type="match status" value="1"/>
</dbReference>
<dbReference type="Pfam" id="PF00618">
    <property type="entry name" value="RasGEF_N"/>
    <property type="match status" value="1"/>
</dbReference>
<dbReference type="CDD" id="cd06224">
    <property type="entry name" value="REM"/>
    <property type="match status" value="1"/>
</dbReference>
<dbReference type="Proteomes" id="UP001150062">
    <property type="component" value="Unassembled WGS sequence"/>
</dbReference>
<keyword evidence="9" id="KW-1185">Reference proteome</keyword>
<keyword evidence="3" id="KW-0175">Coiled coil</keyword>
<dbReference type="SUPFAM" id="SSF48366">
    <property type="entry name" value="Ras GEF"/>
    <property type="match status" value="1"/>
</dbReference>
<feature type="coiled-coil region" evidence="3">
    <location>
        <begin position="237"/>
        <end position="289"/>
    </location>
</feature>
<evidence type="ECO:0000259" key="5">
    <source>
        <dbReference type="PROSITE" id="PS50009"/>
    </source>
</evidence>
<dbReference type="EMBL" id="JAOAOG010000146">
    <property type="protein sequence ID" value="KAJ6245260.1"/>
    <property type="molecule type" value="Genomic_DNA"/>
</dbReference>
<feature type="coiled-coil region" evidence="3">
    <location>
        <begin position="621"/>
        <end position="648"/>
    </location>
</feature>
<reference evidence="8" key="1">
    <citation type="submission" date="2022-08" db="EMBL/GenBank/DDBJ databases">
        <title>Novel sulfate-reducing endosymbionts in the free-living metamonad Anaeramoeba.</title>
        <authorList>
            <person name="Jerlstrom-Hultqvist J."/>
            <person name="Cepicka I."/>
            <person name="Gallot-Lavallee L."/>
            <person name="Salas-Leiva D."/>
            <person name="Curtis B.A."/>
            <person name="Zahonova K."/>
            <person name="Pipaliya S."/>
            <person name="Dacks J."/>
            <person name="Roger A.J."/>
        </authorList>
    </citation>
    <scope>NUCLEOTIDE SEQUENCE</scope>
    <source>
        <strain evidence="8">Schooner1</strain>
    </source>
</reference>
<dbReference type="Pfam" id="PF01302">
    <property type="entry name" value="CAP_GLY"/>
    <property type="match status" value="1"/>
</dbReference>
<dbReference type="PANTHER" id="PTHR23113:SF365">
    <property type="entry name" value="RAS-GEF DOMAIN-CONTAINING PROTEIN"/>
    <property type="match status" value="1"/>
</dbReference>
<dbReference type="InterPro" id="IPR036964">
    <property type="entry name" value="RASGEF_cat_dom_sf"/>
</dbReference>
<name>A0ABQ8YLB3_9EUKA</name>
<comment type="caution">
    <text evidence="8">The sequence shown here is derived from an EMBL/GenBank/DDBJ whole genome shotgun (WGS) entry which is preliminary data.</text>
</comment>
<dbReference type="PANTHER" id="PTHR23113">
    <property type="entry name" value="GUANINE NUCLEOTIDE EXCHANGE FACTOR"/>
    <property type="match status" value="1"/>
</dbReference>
<feature type="region of interest" description="Disordered" evidence="4">
    <location>
        <begin position="432"/>
        <end position="458"/>
    </location>
</feature>
<sequence length="908" mass="105783">METLKIGQKCVFDGTTGTIKFIGKTKFASGDWVGVELEKPVGRNSGIINQVKYFECTKKCGIFVRPSIILYQKKKNLPSLEDPKINKRLKLHKNILNRVKEQRKTKLNKIQQLEKILESKGEKGQKVLANFRKWEKKRLLRQEFKRKQLELQMKTEKNKKLKTALTMSSQRLESNKENKFELMLEQLEKEKTDSKFQLRNAKKKTGISEKKRAVYQIKLSDLQNSNERKIRNFKKINAKKQFQLKALELNIKKLEKELETGVMLPKLYVQEYLDEMEKLTKERKMIQQKISMIKTSGHLVRTTEGEEIEYFNQFQSKKNWIPKVFDKHPKLLVMRERLRPLTKVISFSRLVTAERAKGIRGFESNSIYQGIMNYYRGENKPEIVKSIETQTGIPFQPKIINTVFPGFAEAPLRSLLRFSLRDPQQIKKIMNNERTSNLDEMQQQGQQGRGNKGKANTDPFKLAKDDLSIWSEPEDNEKNIQLDNEMINNGISHNKNLLHTIVNANINKLIERLTWDKGSDPEYTKSILITYPRWISVHHFLQKIIQTYNGPSEFEQLHINKAKNSNIRLIRMRIISLLKIWIEKYWDSSIPNEVNEKMKAFIETVVVQDSSKESKNLLGLLERAINLNNNKELRVANIERALRETMDNVYDEPPPYPKHPKNIFASVFTIDDLCPLEFARQITLFCYDIFIKIRPSELITCGWSNKRAKHEIAPNTLQMCAKFNDIAFYFTESILMPLKLSDRIKAHERILDLGDAFLDLKNYDGVMMALAACGESSIARLKKTKNGLSNYHLDISEEMDEICSSSGNFSGLRNIYQNHDGALIPYFGMMLTDLTFMSDGSPDVVDGKVNFSKMKLMYTTINQIQKFQSIPYNLQKIQQVYQILEKPLQTKTPIECYQISLEREPRKK</sequence>
<evidence type="ECO:0000256" key="2">
    <source>
        <dbReference type="PROSITE-ProRule" id="PRU00168"/>
    </source>
</evidence>
<dbReference type="InterPro" id="IPR001895">
    <property type="entry name" value="RASGEF_cat_dom"/>
</dbReference>
<feature type="coiled-coil region" evidence="3">
    <location>
        <begin position="96"/>
        <end position="159"/>
    </location>
</feature>
<dbReference type="SMART" id="SM00147">
    <property type="entry name" value="RasGEF"/>
    <property type="match status" value="1"/>
</dbReference>
<proteinExistence type="predicted"/>
<dbReference type="Gene3D" id="2.30.30.190">
    <property type="entry name" value="CAP Gly-rich-like domain"/>
    <property type="match status" value="1"/>
</dbReference>
<feature type="domain" description="N-terminal Ras-GEF" evidence="6">
    <location>
        <begin position="497"/>
        <end position="625"/>
    </location>
</feature>
<organism evidence="8 9">
    <name type="scientific">Anaeramoeba flamelloides</name>
    <dbReference type="NCBI Taxonomy" id="1746091"/>
    <lineage>
        <taxon>Eukaryota</taxon>
        <taxon>Metamonada</taxon>
        <taxon>Anaeramoebidae</taxon>
        <taxon>Anaeramoeba</taxon>
    </lineage>
</organism>
<dbReference type="Gene3D" id="1.10.840.10">
    <property type="entry name" value="Ras guanine-nucleotide exchange factors catalytic domain"/>
    <property type="match status" value="1"/>
</dbReference>
<gene>
    <name evidence="8" type="ORF">M0813_20461</name>
</gene>
<dbReference type="InterPro" id="IPR008937">
    <property type="entry name" value="Ras-like_GEF"/>
</dbReference>
<dbReference type="Pfam" id="PF00617">
    <property type="entry name" value="RasGEF"/>
    <property type="match status" value="1"/>
</dbReference>
<dbReference type="InterPro" id="IPR019804">
    <property type="entry name" value="Ras_G-nucl-exch_fac_CS"/>
</dbReference>
<feature type="domain" description="Ras-GEF" evidence="5">
    <location>
        <begin position="674"/>
        <end position="906"/>
    </location>
</feature>
<dbReference type="PROSITE" id="PS50212">
    <property type="entry name" value="RASGEF_NTER"/>
    <property type="match status" value="1"/>
</dbReference>
<dbReference type="InterPro" id="IPR000651">
    <property type="entry name" value="Ras-like_Gua-exchang_fac_N"/>
</dbReference>
<dbReference type="InterPro" id="IPR000938">
    <property type="entry name" value="CAP-Gly_domain"/>
</dbReference>
<evidence type="ECO:0000256" key="4">
    <source>
        <dbReference type="SAM" id="MobiDB-lite"/>
    </source>
</evidence>
<evidence type="ECO:0000259" key="6">
    <source>
        <dbReference type="PROSITE" id="PS50212"/>
    </source>
</evidence>